<keyword evidence="2" id="KW-0732">Signal</keyword>
<accession>A0A3N5A618</accession>
<evidence type="ECO:0000313" key="4">
    <source>
        <dbReference type="Proteomes" id="UP000280726"/>
    </source>
</evidence>
<dbReference type="RefSeq" id="WP_123919315.1">
    <property type="nucleotide sequence ID" value="NZ_RKRA01000001.1"/>
</dbReference>
<proteinExistence type="predicted"/>
<gene>
    <name evidence="3" type="ORF">EDD32_3371</name>
</gene>
<sequence length="608" mass="61531">MRPSRRTVPAALAAAALALAGCTDTEGKELGTAGRPSESADPAVVATVAAPPATAVLGADGAADLAAQTSATFFTDAEVVVLASEADALRGASAAFALGVPVLLDGPATTAELERLGARSVLVVGEVSDPAGGVEVVDAPQDDAALAELVGASAPVEPVAPDGAVAAVVALDPGEPALLAAADPAPAAESSSPADGEGGESAPATEAGAATAPATGDPAGQASGEGAGPADGTAPGSEPTGPGEDTTEDDGEDSGAELPATERPDPAASDVVVMTTGDPAQAAAVANARTAGARVQTVPGGDPRATSTTVQETAANEPGVVVGLGAPFGDPGTLEWRTRTAATGTELPGGGQLVLPGKTYVALYGSPVTSALGVLGEQGPEATVERARAHAAPYEALTDTTVVPALEIISTVASAGPGDDGNYSRERPVEELRPLVDLAHQQGLYVVLDLQPGRTDFVTQARRYEELLAMPNVGLALDPEWRLGPDEVHMRQIGQVDVAEVNQVVTYLADLTRDRALPQKLLVLHQFQVRMIPGVDTVDQSRSELAVLIHADGQGGQGAKQGTWATLRANAPSVPWWGWKNFYDEDVPMLTPEQTMQVQPVPNFISYQ</sequence>
<feature type="compositionally biased region" description="Low complexity" evidence="1">
    <location>
        <begin position="182"/>
        <end position="222"/>
    </location>
</feature>
<organism evidence="3 4">
    <name type="scientific">Georgenia muralis</name>
    <dbReference type="NCBI Taxonomy" id="154117"/>
    <lineage>
        <taxon>Bacteria</taxon>
        <taxon>Bacillati</taxon>
        <taxon>Actinomycetota</taxon>
        <taxon>Actinomycetes</taxon>
        <taxon>Micrococcales</taxon>
        <taxon>Bogoriellaceae</taxon>
        <taxon>Georgenia</taxon>
    </lineage>
</organism>
<feature type="compositionally biased region" description="Low complexity" evidence="1">
    <location>
        <begin position="235"/>
        <end position="244"/>
    </location>
</feature>
<name>A0A3N5A618_9MICO</name>
<evidence type="ECO:0008006" key="5">
    <source>
        <dbReference type="Google" id="ProtNLM"/>
    </source>
</evidence>
<dbReference type="OrthoDB" id="9812120at2"/>
<evidence type="ECO:0000256" key="2">
    <source>
        <dbReference type="SAM" id="SignalP"/>
    </source>
</evidence>
<feature type="chain" id="PRO_5039354248" description="Lipoprotein" evidence="2">
    <location>
        <begin position="21"/>
        <end position="608"/>
    </location>
</feature>
<keyword evidence="4" id="KW-1185">Reference proteome</keyword>
<evidence type="ECO:0000256" key="1">
    <source>
        <dbReference type="SAM" id="MobiDB-lite"/>
    </source>
</evidence>
<feature type="signal peptide" evidence="2">
    <location>
        <begin position="1"/>
        <end position="20"/>
    </location>
</feature>
<dbReference type="Proteomes" id="UP000280726">
    <property type="component" value="Unassembled WGS sequence"/>
</dbReference>
<reference evidence="3 4" key="1">
    <citation type="submission" date="2018-11" db="EMBL/GenBank/DDBJ databases">
        <title>Sequencing the genomes of 1000 actinobacteria strains.</title>
        <authorList>
            <person name="Klenk H.-P."/>
        </authorList>
    </citation>
    <scope>NUCLEOTIDE SEQUENCE [LARGE SCALE GENOMIC DNA]</scope>
    <source>
        <strain evidence="3 4">DSM 14418</strain>
    </source>
</reference>
<dbReference type="EMBL" id="RKRA01000001">
    <property type="protein sequence ID" value="RPF28825.1"/>
    <property type="molecule type" value="Genomic_DNA"/>
</dbReference>
<feature type="compositionally biased region" description="Acidic residues" evidence="1">
    <location>
        <begin position="245"/>
        <end position="255"/>
    </location>
</feature>
<protein>
    <recommendedName>
        <fullName evidence="5">Lipoprotein</fullName>
    </recommendedName>
</protein>
<evidence type="ECO:0000313" key="3">
    <source>
        <dbReference type="EMBL" id="RPF28825.1"/>
    </source>
</evidence>
<dbReference type="AlphaFoldDB" id="A0A3N5A618"/>
<comment type="caution">
    <text evidence="3">The sequence shown here is derived from an EMBL/GenBank/DDBJ whole genome shotgun (WGS) entry which is preliminary data.</text>
</comment>
<dbReference type="PROSITE" id="PS51257">
    <property type="entry name" value="PROKAR_LIPOPROTEIN"/>
    <property type="match status" value="1"/>
</dbReference>
<feature type="region of interest" description="Disordered" evidence="1">
    <location>
        <begin position="182"/>
        <end position="268"/>
    </location>
</feature>